<dbReference type="InterPro" id="IPR051503">
    <property type="entry name" value="ComplSys_Reg/VirEntry_Med"/>
</dbReference>
<evidence type="ECO:0000256" key="1">
    <source>
        <dbReference type="ARBA" id="ARBA00004328"/>
    </source>
</evidence>
<dbReference type="InterPro" id="IPR035976">
    <property type="entry name" value="Sushi/SCR/CCP_sf"/>
</dbReference>
<evidence type="ECO:0000313" key="7">
    <source>
        <dbReference type="EMBL" id="KAK9967451.1"/>
    </source>
</evidence>
<feature type="non-terminal residue" evidence="7">
    <location>
        <position position="1"/>
    </location>
</feature>
<dbReference type="PROSITE" id="PS50923">
    <property type="entry name" value="SUSHI"/>
    <property type="match status" value="1"/>
</dbReference>
<dbReference type="SUPFAM" id="SSF57535">
    <property type="entry name" value="Complement control module/SCR domain"/>
    <property type="match status" value="1"/>
</dbReference>
<reference evidence="7 8" key="1">
    <citation type="submission" date="2024-05" db="EMBL/GenBank/DDBJ databases">
        <title>A high-quality chromosomal-level genome assembly of Topmouth culter (Culter alburnus).</title>
        <authorList>
            <person name="Zhao H."/>
        </authorList>
    </citation>
    <scope>NUCLEOTIDE SEQUENCE [LARGE SCALE GENOMIC DNA]</scope>
    <source>
        <strain evidence="7">CATC2023</strain>
        <tissue evidence="7">Muscle</tissue>
    </source>
</reference>
<feature type="domain" description="Sushi" evidence="6">
    <location>
        <begin position="1"/>
        <end position="61"/>
    </location>
</feature>
<evidence type="ECO:0000256" key="4">
    <source>
        <dbReference type="ARBA" id="ARBA00023157"/>
    </source>
</evidence>
<evidence type="ECO:0000256" key="3">
    <source>
        <dbReference type="ARBA" id="ARBA00022729"/>
    </source>
</evidence>
<dbReference type="Gene3D" id="2.10.70.10">
    <property type="entry name" value="Complement Module, domain 1"/>
    <property type="match status" value="1"/>
</dbReference>
<dbReference type="SMART" id="SM00032">
    <property type="entry name" value="CCP"/>
    <property type="match status" value="1"/>
</dbReference>
<evidence type="ECO:0000259" key="6">
    <source>
        <dbReference type="PROSITE" id="PS50923"/>
    </source>
</evidence>
<accession>A0AAW2A3W5</accession>
<dbReference type="EMBL" id="JAWDJR010000010">
    <property type="protein sequence ID" value="KAK9967451.1"/>
    <property type="molecule type" value="Genomic_DNA"/>
</dbReference>
<dbReference type="PANTHER" id="PTHR45785:SF2">
    <property type="entry name" value="COMPLEMENT FACTOR H-RELATED"/>
    <property type="match status" value="1"/>
</dbReference>
<organism evidence="7 8">
    <name type="scientific">Culter alburnus</name>
    <name type="common">Topmouth culter</name>
    <dbReference type="NCBI Taxonomy" id="194366"/>
    <lineage>
        <taxon>Eukaryota</taxon>
        <taxon>Metazoa</taxon>
        <taxon>Chordata</taxon>
        <taxon>Craniata</taxon>
        <taxon>Vertebrata</taxon>
        <taxon>Euteleostomi</taxon>
        <taxon>Actinopterygii</taxon>
        <taxon>Neopterygii</taxon>
        <taxon>Teleostei</taxon>
        <taxon>Ostariophysi</taxon>
        <taxon>Cypriniformes</taxon>
        <taxon>Xenocyprididae</taxon>
        <taxon>Xenocypridinae</taxon>
        <taxon>Culter</taxon>
    </lineage>
</organism>
<comment type="caution">
    <text evidence="7">The sequence shown here is derived from an EMBL/GenBank/DDBJ whole genome shotgun (WGS) entry which is preliminary data.</text>
</comment>
<proteinExistence type="predicted"/>
<evidence type="ECO:0000256" key="5">
    <source>
        <dbReference type="PROSITE-ProRule" id="PRU00302"/>
    </source>
</evidence>
<dbReference type="Pfam" id="PF00084">
    <property type="entry name" value="Sushi"/>
    <property type="match status" value="1"/>
</dbReference>
<dbReference type="PANTHER" id="PTHR45785">
    <property type="entry name" value="COMPLEMENT FACTOR H-RELATED"/>
    <property type="match status" value="1"/>
</dbReference>
<name>A0AAW2A3W5_CULAL</name>
<keyword evidence="3" id="KW-0732">Signal</keyword>
<evidence type="ECO:0000313" key="8">
    <source>
        <dbReference type="Proteomes" id="UP001479290"/>
    </source>
</evidence>
<feature type="non-terminal residue" evidence="7">
    <location>
        <position position="61"/>
    </location>
</feature>
<sequence length="61" mass="7061">KCGPPPNVNFADTTEMTKNEYDSGEKVEYTCFNKYTLDQSHPYSKYLTCEDGEWRGNIKCL</sequence>
<dbReference type="AlphaFoldDB" id="A0AAW2A3W5"/>
<gene>
    <name evidence="7" type="ORF">ABG768_001850</name>
</gene>
<keyword evidence="4" id="KW-1015">Disulfide bond</keyword>
<dbReference type="CDD" id="cd00033">
    <property type="entry name" value="CCP"/>
    <property type="match status" value="1"/>
</dbReference>
<evidence type="ECO:0000256" key="2">
    <source>
        <dbReference type="ARBA" id="ARBA00022659"/>
    </source>
</evidence>
<keyword evidence="2 5" id="KW-0768">Sushi</keyword>
<dbReference type="Proteomes" id="UP001479290">
    <property type="component" value="Unassembled WGS sequence"/>
</dbReference>
<dbReference type="InterPro" id="IPR000436">
    <property type="entry name" value="Sushi_SCR_CCP_dom"/>
</dbReference>
<protein>
    <recommendedName>
        <fullName evidence="6">Sushi domain-containing protein</fullName>
    </recommendedName>
</protein>
<comment type="subcellular location">
    <subcellularLocation>
        <location evidence="1">Virion</location>
    </subcellularLocation>
</comment>
<comment type="caution">
    <text evidence="5">Lacks conserved residue(s) required for the propagation of feature annotation.</text>
</comment>
<keyword evidence="8" id="KW-1185">Reference proteome</keyword>